<feature type="region of interest" description="Disordered" evidence="1">
    <location>
        <begin position="24"/>
        <end position="46"/>
    </location>
</feature>
<accession>A0A1C5HNM8</accession>
<evidence type="ECO:0000313" key="3">
    <source>
        <dbReference type="Proteomes" id="UP000198217"/>
    </source>
</evidence>
<evidence type="ECO:0008006" key="4">
    <source>
        <dbReference type="Google" id="ProtNLM"/>
    </source>
</evidence>
<dbReference type="RefSeq" id="WP_157748101.1">
    <property type="nucleotide sequence ID" value="NZ_LT607750.1"/>
</dbReference>
<evidence type="ECO:0000313" key="2">
    <source>
        <dbReference type="EMBL" id="SCG47578.1"/>
    </source>
</evidence>
<keyword evidence="3" id="KW-1185">Reference proteome</keyword>
<dbReference type="EMBL" id="LT607750">
    <property type="protein sequence ID" value="SCG47578.1"/>
    <property type="molecule type" value="Genomic_DNA"/>
</dbReference>
<dbReference type="Proteomes" id="UP000198217">
    <property type="component" value="Chromosome I"/>
</dbReference>
<sequence length="170" mass="17972">MRRWTAALAMTVVLAGCGGGEPTETLNQQPAWQGGASADPATPAALTPEEAKRRYLAIVEPYNTALEKLETAANAGKPWRTVRKLAAEVARTNATHAAALRETTWPAAARAPMAALLAENDVALRHWRRAGEAADAEALMREIRAAAAHSGAEEAGRVRAALGLPAYREG</sequence>
<reference evidence="2 3" key="1">
    <citation type="submission" date="2016-06" db="EMBL/GenBank/DDBJ databases">
        <authorList>
            <person name="Kjaerup R.B."/>
            <person name="Dalgaard T.S."/>
            <person name="Juul-Madsen H.R."/>
        </authorList>
    </citation>
    <scope>NUCLEOTIDE SEQUENCE [LARGE SCALE GENOMIC DNA]</scope>
    <source>
        <strain evidence="2 3">DSM 43904</strain>
    </source>
</reference>
<dbReference type="PROSITE" id="PS51257">
    <property type="entry name" value="PROKAR_LIPOPROTEIN"/>
    <property type="match status" value="1"/>
</dbReference>
<protein>
    <recommendedName>
        <fullName evidence="4">Lipoprotein</fullName>
    </recommendedName>
</protein>
<dbReference type="AlphaFoldDB" id="A0A1C5HNM8"/>
<evidence type="ECO:0000256" key="1">
    <source>
        <dbReference type="SAM" id="MobiDB-lite"/>
    </source>
</evidence>
<name>A0A1C5HNM8_9ACTN</name>
<feature type="compositionally biased region" description="Low complexity" evidence="1">
    <location>
        <begin position="36"/>
        <end position="46"/>
    </location>
</feature>
<gene>
    <name evidence="2" type="ORF">GA0070609_1946</name>
</gene>
<proteinExistence type="predicted"/>
<organism evidence="2 3">
    <name type="scientific">Micromonospora echinaurantiaca</name>
    <dbReference type="NCBI Taxonomy" id="47857"/>
    <lineage>
        <taxon>Bacteria</taxon>
        <taxon>Bacillati</taxon>
        <taxon>Actinomycetota</taxon>
        <taxon>Actinomycetes</taxon>
        <taxon>Micromonosporales</taxon>
        <taxon>Micromonosporaceae</taxon>
        <taxon>Micromonospora</taxon>
    </lineage>
</organism>